<keyword evidence="4" id="KW-1185">Reference proteome</keyword>
<dbReference type="PANTHER" id="PTHR24148">
    <property type="entry name" value="ANKYRIN REPEAT DOMAIN-CONTAINING PROTEIN 39 HOMOLOG-RELATED"/>
    <property type="match status" value="1"/>
</dbReference>
<dbReference type="Pfam" id="PF06985">
    <property type="entry name" value="HET"/>
    <property type="match status" value="1"/>
</dbReference>
<dbReference type="InterPro" id="IPR010730">
    <property type="entry name" value="HET"/>
</dbReference>
<dbReference type="OrthoDB" id="3711542at2759"/>
<dbReference type="Proteomes" id="UP000799772">
    <property type="component" value="Unassembled WGS sequence"/>
</dbReference>
<dbReference type="PANTHER" id="PTHR24148:SF64">
    <property type="entry name" value="HETEROKARYON INCOMPATIBILITY DOMAIN-CONTAINING PROTEIN"/>
    <property type="match status" value="1"/>
</dbReference>
<dbReference type="InterPro" id="IPR052895">
    <property type="entry name" value="HetReg/Transcr_Mod"/>
</dbReference>
<name>A0A9P4MAV4_9PEZI</name>
<comment type="caution">
    <text evidence="3">The sequence shown here is derived from an EMBL/GenBank/DDBJ whole genome shotgun (WGS) entry which is preliminary data.</text>
</comment>
<reference evidence="3" key="1">
    <citation type="journal article" date="2020" name="Stud. Mycol.">
        <title>101 Dothideomycetes genomes: a test case for predicting lifestyles and emergence of pathogens.</title>
        <authorList>
            <person name="Haridas S."/>
            <person name="Albert R."/>
            <person name="Binder M."/>
            <person name="Bloem J."/>
            <person name="Labutti K."/>
            <person name="Salamov A."/>
            <person name="Andreopoulos B."/>
            <person name="Baker S."/>
            <person name="Barry K."/>
            <person name="Bills G."/>
            <person name="Bluhm B."/>
            <person name="Cannon C."/>
            <person name="Castanera R."/>
            <person name="Culley D."/>
            <person name="Daum C."/>
            <person name="Ezra D."/>
            <person name="Gonzalez J."/>
            <person name="Henrissat B."/>
            <person name="Kuo A."/>
            <person name="Liang C."/>
            <person name="Lipzen A."/>
            <person name="Lutzoni F."/>
            <person name="Magnuson J."/>
            <person name="Mondo S."/>
            <person name="Nolan M."/>
            <person name="Ohm R."/>
            <person name="Pangilinan J."/>
            <person name="Park H.-J."/>
            <person name="Ramirez L."/>
            <person name="Alfaro M."/>
            <person name="Sun H."/>
            <person name="Tritt A."/>
            <person name="Yoshinaga Y."/>
            <person name="Zwiers L.-H."/>
            <person name="Turgeon B."/>
            <person name="Goodwin S."/>
            <person name="Spatafora J."/>
            <person name="Crous P."/>
            <person name="Grigoriev I."/>
        </authorList>
    </citation>
    <scope>NUCLEOTIDE SEQUENCE</scope>
    <source>
        <strain evidence="3">CBS 133067</strain>
    </source>
</reference>
<feature type="compositionally biased region" description="Polar residues" evidence="1">
    <location>
        <begin position="31"/>
        <end position="41"/>
    </location>
</feature>
<evidence type="ECO:0000313" key="4">
    <source>
        <dbReference type="Proteomes" id="UP000799772"/>
    </source>
</evidence>
<evidence type="ECO:0000313" key="3">
    <source>
        <dbReference type="EMBL" id="KAF2103660.1"/>
    </source>
</evidence>
<proteinExistence type="predicted"/>
<accession>A0A9P4MAV4</accession>
<dbReference type="AlphaFoldDB" id="A0A9P4MAV4"/>
<evidence type="ECO:0000256" key="1">
    <source>
        <dbReference type="SAM" id="MobiDB-lite"/>
    </source>
</evidence>
<gene>
    <name evidence="3" type="ORF">NA57DRAFT_69873</name>
</gene>
<feature type="compositionally biased region" description="Basic and acidic residues" evidence="1">
    <location>
        <begin position="1"/>
        <end position="11"/>
    </location>
</feature>
<dbReference type="EMBL" id="ML978121">
    <property type="protein sequence ID" value="KAF2103660.1"/>
    <property type="molecule type" value="Genomic_DNA"/>
</dbReference>
<evidence type="ECO:0000259" key="2">
    <source>
        <dbReference type="Pfam" id="PF06985"/>
    </source>
</evidence>
<organism evidence="3 4">
    <name type="scientific">Rhizodiscina lignyota</name>
    <dbReference type="NCBI Taxonomy" id="1504668"/>
    <lineage>
        <taxon>Eukaryota</taxon>
        <taxon>Fungi</taxon>
        <taxon>Dikarya</taxon>
        <taxon>Ascomycota</taxon>
        <taxon>Pezizomycotina</taxon>
        <taxon>Dothideomycetes</taxon>
        <taxon>Pleosporomycetidae</taxon>
        <taxon>Aulographales</taxon>
        <taxon>Rhizodiscinaceae</taxon>
        <taxon>Rhizodiscina</taxon>
    </lineage>
</organism>
<feature type="region of interest" description="Disordered" evidence="1">
    <location>
        <begin position="1"/>
        <end position="41"/>
    </location>
</feature>
<feature type="domain" description="Heterokaryon incompatibility" evidence="2">
    <location>
        <begin position="101"/>
        <end position="256"/>
    </location>
</feature>
<sequence>MCWKNSDRGEFVADPLPPSRPRERAVPRGSGPSQSAPGLVHRTSTAGSALITLDSCRYCSDQFTFVHKDGRRTHIIAGLPKPLQTKVNSSRSAQAAQTPGYKAISYVWGQTVKLPVYCTQCRSNFAIDLQNAEKFVNIARLATADQPIWLDCMSINQDDPADVARQISRMGQVYADAGAVAVLLPASDQAAFQLLAALADKAKFINQNRMAFTENEEPYPDSQLSKTCKEFYALVEEFSQKFHSWTYWRRAWTFQEWAMAMDIDVGFEGSPEIIRNVKYSVLYAATLTSIYKLQQGQYAEISLGFSRGEIPRLFNTVKRLFPDELAFLSPDEAVKDESEHSFQNIMPSLGVDKVLGLRTSSSPVHPLFGQKKKPLHEQFELRGQRPSDSFHSLTSRLSTMLNGFAASKREARFEADLVACWASMCNLEYPYDKGDTYAEALQKVLSAIRATIPNEQKAKFRIFAWQANTTAMLGSVDINIVDYATLHAQSNAQHPGDFPGTPLFTGRADTLRHLEVLLRQPITQVKLQGTPALVQRIDGVTVLAAQMNFIGETLKLLGTAISGASDGFLIRDMVPMIRELLEKTPMDVLNTKAMVAVTIETTGLVTEQPQREVLWTVIPYDREASQLMVVREVVNGQLALIVRLVRNILGLV</sequence>
<protein>
    <recommendedName>
        <fullName evidence="2">Heterokaryon incompatibility domain-containing protein</fullName>
    </recommendedName>
</protein>